<reference evidence="3 4" key="1">
    <citation type="submission" date="2020-11" db="EMBL/GenBank/DDBJ databases">
        <title>Fusibacter basophilias sp. nov.</title>
        <authorList>
            <person name="Qiu D."/>
        </authorList>
    </citation>
    <scope>NUCLEOTIDE SEQUENCE [LARGE SCALE GENOMIC DNA]</scope>
    <source>
        <strain evidence="3 4">Q10-2</strain>
    </source>
</reference>
<dbReference type="PANTHER" id="PTHR16222">
    <property type="entry name" value="ADP-RIBOSYLGLYCOHYDROLASE"/>
    <property type="match status" value="1"/>
</dbReference>
<comment type="similarity">
    <text evidence="1">Belongs to the ADP-ribosylglycohydrolase family.</text>
</comment>
<evidence type="ECO:0000256" key="2">
    <source>
        <dbReference type="ARBA" id="ARBA00022801"/>
    </source>
</evidence>
<dbReference type="Proteomes" id="UP000614200">
    <property type="component" value="Unassembled WGS sequence"/>
</dbReference>
<organism evidence="3 4">
    <name type="scientific">Fusibacter ferrireducens</name>
    <dbReference type="NCBI Taxonomy" id="2785058"/>
    <lineage>
        <taxon>Bacteria</taxon>
        <taxon>Bacillati</taxon>
        <taxon>Bacillota</taxon>
        <taxon>Clostridia</taxon>
        <taxon>Eubacteriales</taxon>
        <taxon>Eubacteriales Family XII. Incertae Sedis</taxon>
        <taxon>Fusibacter</taxon>
    </lineage>
</organism>
<dbReference type="InterPro" id="IPR036705">
    <property type="entry name" value="Ribosyl_crysJ1_sf"/>
</dbReference>
<name>A0ABR9ZZ47_9FIRM</name>
<evidence type="ECO:0000313" key="3">
    <source>
        <dbReference type="EMBL" id="MBF4695729.1"/>
    </source>
</evidence>
<dbReference type="InterPro" id="IPR050792">
    <property type="entry name" value="ADP-ribosylglycohydrolase"/>
</dbReference>
<proteinExistence type="inferred from homology"/>
<dbReference type="PANTHER" id="PTHR16222:SF24">
    <property type="entry name" value="ADP-RIBOSYLHYDROLASE ARH3"/>
    <property type="match status" value="1"/>
</dbReference>
<keyword evidence="4" id="KW-1185">Reference proteome</keyword>
<evidence type="ECO:0000313" key="4">
    <source>
        <dbReference type="Proteomes" id="UP000614200"/>
    </source>
</evidence>
<dbReference type="RefSeq" id="WP_194703967.1">
    <property type="nucleotide sequence ID" value="NZ_JADKNH010000019.1"/>
</dbReference>
<protein>
    <submittedName>
        <fullName evidence="3">ADP-ribosylglycohydrolase family protein</fullName>
    </submittedName>
</protein>
<dbReference type="Pfam" id="PF03747">
    <property type="entry name" value="ADP_ribosyl_GH"/>
    <property type="match status" value="1"/>
</dbReference>
<dbReference type="EMBL" id="JADKNH010000019">
    <property type="protein sequence ID" value="MBF4695729.1"/>
    <property type="molecule type" value="Genomic_DNA"/>
</dbReference>
<dbReference type="Gene3D" id="1.10.4080.10">
    <property type="entry name" value="ADP-ribosylation/Crystallin J1"/>
    <property type="match status" value="1"/>
</dbReference>
<comment type="caution">
    <text evidence="3">The sequence shown here is derived from an EMBL/GenBank/DDBJ whole genome shotgun (WGS) entry which is preliminary data.</text>
</comment>
<accession>A0ABR9ZZ47</accession>
<gene>
    <name evidence="3" type="ORF">ISU02_21750</name>
</gene>
<evidence type="ECO:0000256" key="1">
    <source>
        <dbReference type="ARBA" id="ARBA00010702"/>
    </source>
</evidence>
<keyword evidence="2" id="KW-0378">Hydrolase</keyword>
<dbReference type="SUPFAM" id="SSF101478">
    <property type="entry name" value="ADP-ribosylglycohydrolase"/>
    <property type="match status" value="1"/>
</dbReference>
<sequence length="294" mass="33738">MERLKGMLFGSFVGDAFSLNVHWIYDTDKLMIEAHSQNDYVDPSKNLFHAHKHKGDLTHYGDQSLLLLKSISANDGFDLVTFQTNWLTYMKKYEGYIDHATKESLTLLDKQNHRGSSSNELGGFSRCFPLIFYYFDDPKLHDFVEAQTRMTHDDENLIQIGHFLTDLTLELIIGKPLQESIDILLLKYPQFRAIFDRIRAHLESDTIEFVKDIGQSCTSEYAFPATMYLILKYEHQFAEALRFNNLCGGDSASRGIVVGAILGLINGYHAIPTHLIDNMNEHVAIEKFSAYRRL</sequence>
<dbReference type="InterPro" id="IPR005502">
    <property type="entry name" value="Ribosyl_crysJ1"/>
</dbReference>